<keyword evidence="4" id="KW-0234">DNA repair</keyword>
<dbReference type="InterPro" id="IPR018325">
    <property type="entry name" value="Rad4/PNGase_transGLS-fold"/>
</dbReference>
<name>I0YRT2_COCSC</name>
<dbReference type="InterPro" id="IPR018326">
    <property type="entry name" value="Rad4_beta-hairpin_dom1"/>
</dbReference>
<dbReference type="InterPro" id="IPR018328">
    <property type="entry name" value="Rad4_beta-hairpin_dom3"/>
</dbReference>
<feature type="compositionally biased region" description="Basic residues" evidence="6">
    <location>
        <begin position="330"/>
        <end position="351"/>
    </location>
</feature>
<accession>I0YRT2</accession>
<dbReference type="KEGG" id="csl:COCSUDRAFT_43451"/>
<dbReference type="GeneID" id="17039083"/>
<comment type="caution">
    <text evidence="9">The sequence shown here is derived from an EMBL/GenBank/DDBJ whole genome shotgun (WGS) entry which is preliminary data.</text>
</comment>
<dbReference type="GO" id="GO:0006298">
    <property type="term" value="P:mismatch repair"/>
    <property type="evidence" value="ECO:0007669"/>
    <property type="project" value="TreeGrafter"/>
</dbReference>
<evidence type="ECO:0000259" key="8">
    <source>
        <dbReference type="SMART" id="SM01032"/>
    </source>
</evidence>
<dbReference type="STRING" id="574566.I0YRT2"/>
<feature type="region of interest" description="Disordered" evidence="6">
    <location>
        <begin position="949"/>
        <end position="1035"/>
    </location>
</feature>
<dbReference type="PANTHER" id="PTHR12135:SF0">
    <property type="entry name" value="DNA REPAIR PROTEIN COMPLEMENTING XP-C CELLS"/>
    <property type="match status" value="1"/>
</dbReference>
<feature type="region of interest" description="Disordered" evidence="6">
    <location>
        <begin position="687"/>
        <end position="707"/>
    </location>
</feature>
<feature type="compositionally biased region" description="Polar residues" evidence="6">
    <location>
        <begin position="21"/>
        <end position="35"/>
    </location>
</feature>
<dbReference type="InterPro" id="IPR018327">
    <property type="entry name" value="BHD_2"/>
</dbReference>
<dbReference type="GO" id="GO:0000111">
    <property type="term" value="C:nucleotide-excision repair factor 2 complex"/>
    <property type="evidence" value="ECO:0007669"/>
    <property type="project" value="TreeGrafter"/>
</dbReference>
<dbReference type="SMART" id="SM01030">
    <property type="entry name" value="BHD_1"/>
    <property type="match status" value="1"/>
</dbReference>
<dbReference type="Pfam" id="PF10403">
    <property type="entry name" value="BHD_1"/>
    <property type="match status" value="1"/>
</dbReference>
<feature type="domain" description="Rad4 beta-hairpin" evidence="7">
    <location>
        <begin position="613"/>
        <end position="664"/>
    </location>
</feature>
<dbReference type="eggNOG" id="KOG2179">
    <property type="taxonomic scope" value="Eukaryota"/>
</dbReference>
<dbReference type="GO" id="GO:0003697">
    <property type="term" value="F:single-stranded DNA binding"/>
    <property type="evidence" value="ECO:0007669"/>
    <property type="project" value="TreeGrafter"/>
</dbReference>
<feature type="region of interest" description="Disordered" evidence="6">
    <location>
        <begin position="17"/>
        <end position="83"/>
    </location>
</feature>
<feature type="region of interest" description="Disordered" evidence="6">
    <location>
        <begin position="246"/>
        <end position="359"/>
    </location>
</feature>
<reference evidence="9 10" key="1">
    <citation type="journal article" date="2012" name="Genome Biol.">
        <title>The genome of the polar eukaryotic microalga coccomyxa subellipsoidea reveals traits of cold adaptation.</title>
        <authorList>
            <person name="Blanc G."/>
            <person name="Agarkova I."/>
            <person name="Grimwood J."/>
            <person name="Kuo A."/>
            <person name="Brueggeman A."/>
            <person name="Dunigan D."/>
            <person name="Gurnon J."/>
            <person name="Ladunga I."/>
            <person name="Lindquist E."/>
            <person name="Lucas S."/>
            <person name="Pangilinan J."/>
            <person name="Proschold T."/>
            <person name="Salamov A."/>
            <person name="Schmutz J."/>
            <person name="Weeks D."/>
            <person name="Yamada T."/>
            <person name="Claverie J.M."/>
            <person name="Grigoriev I."/>
            <person name="Van Etten J."/>
            <person name="Lomsadze A."/>
            <person name="Borodovsky M."/>
        </authorList>
    </citation>
    <scope>NUCLEOTIDE SEQUENCE [LARGE SCALE GENOMIC DNA]</scope>
    <source>
        <strain evidence="9 10">C-169</strain>
    </source>
</reference>
<dbReference type="Gene3D" id="2.20.20.110">
    <property type="entry name" value="Rad4, beta-hairpin domain BHD1"/>
    <property type="match status" value="1"/>
</dbReference>
<dbReference type="InterPro" id="IPR042488">
    <property type="entry name" value="Rad4_BHD3_sf"/>
</dbReference>
<dbReference type="Pfam" id="PF03835">
    <property type="entry name" value="Rad4"/>
    <property type="match status" value="1"/>
</dbReference>
<protein>
    <submittedName>
        <fullName evidence="9">Rad4-domain-containing protein</fullName>
    </submittedName>
</protein>
<feature type="compositionally biased region" description="Basic and acidic residues" evidence="6">
    <location>
        <begin position="63"/>
        <end position="74"/>
    </location>
</feature>
<feature type="compositionally biased region" description="Basic and acidic residues" evidence="6">
    <location>
        <begin position="309"/>
        <end position="318"/>
    </location>
</feature>
<gene>
    <name evidence="9" type="ORF">COCSUDRAFT_43451</name>
</gene>
<dbReference type="InterPro" id="IPR038765">
    <property type="entry name" value="Papain-like_cys_pep_sf"/>
</dbReference>
<dbReference type="InterPro" id="IPR036985">
    <property type="entry name" value="Transglutaminase-like_sf"/>
</dbReference>
<feature type="compositionally biased region" description="Low complexity" evidence="6">
    <location>
        <begin position="957"/>
        <end position="968"/>
    </location>
</feature>
<evidence type="ECO:0000256" key="2">
    <source>
        <dbReference type="ARBA" id="ARBA00009525"/>
    </source>
</evidence>
<dbReference type="GO" id="GO:0005737">
    <property type="term" value="C:cytoplasm"/>
    <property type="evidence" value="ECO:0007669"/>
    <property type="project" value="TreeGrafter"/>
</dbReference>
<dbReference type="Gene3D" id="3.10.620.30">
    <property type="match status" value="1"/>
</dbReference>
<sequence length="1035" mass="110462">MDYQGRVRQPWLEAAVRRQGVTGTKGLQKSDASSSEGDDWEAIAQPPPYPFPHGNVELNIDAPGRDNGEDEGPHGARKGPLTREEKMMHAWLKYYKSVANKEKAQLQRELHRANLLCLLAHGILLDQAANEPLVQACDQGLALSLALADHDVVPDVHAKKGIRSSSLVPVTTWFNGAFRQLSADEAAQKGDEGQAGGVDAAAERLQQVATQKEGSGEELVALFVAIMRSVGLLARTVRALDVLPLKPSRSEGRGRGRAGGQPSQHKPASAKPASAPRAPRESRSPKRQRPAAPSEDTADVDEQAAQAQDSRRGGREVDNGEGDVSGKGRGVIRGRGGRRGGKGRGQGRGRSRGSLEEDAVVLLLDDDPVKQEAMERTLSEQQRKRKGDMEYENQLAMALQASLAGAGEAAPSSADVKTGAIPATAAGKAVSAKAMAAAQRKAAAASSSVQKAEPKATSPAQGRLAGSMWARSRRGLDGRCWAEVYCGSAESGSWVHVDPLTGMVDRAQDVEKGCIRDAPMAYVVAFSGNSAKDVTQRYVKSFRAVQKLRDEEWWQQTLQPLRPQTAILAPKAASLPSSSTTQPVIGGPKGKQRAVDLVAAREDAELQQKFSSELQDIPNTIPAFKSHPRYVLERHIGRYQALKPGTSKLGLHRGEPFYPRDSLQDLHTVDIWQRKGRHVIDAELDKPAKTVSRRGTKDDPKAATTPEELAEAFQDDEDDLFKPMSPKAPASSETKLYGHWQTVEWIPPQAKDGVVPKNERGNVLCPPLAHALPLGTVHLSDMPRVSLVCKALEVDYAVAMTGFETRGGQSVPVFDGVVVCEEHADAVRDKYWAAERERQEKAENKARATAEANWRNLLRSIFTRIKVQGDYADEPDTASGEAIDEDDIADEAGGSQEEPIVLDISGGEQPAAERPPPPKSGAAAAAAVAAAKADVAAREVARRTWKDPLAAAREQGRSTSAASTSGATGVNGDAASGEGVAEGKIGDVPAGVKEEAGAGGAGRGEKDGGAGLANGNGAMKRKRTRSGMVVDFEDI</sequence>
<comment type="similarity">
    <text evidence="2">Belongs to the XPC family.</text>
</comment>
<dbReference type="GO" id="GO:0071942">
    <property type="term" value="C:XPC complex"/>
    <property type="evidence" value="ECO:0007669"/>
    <property type="project" value="TreeGrafter"/>
</dbReference>
<keyword evidence="3" id="KW-0227">DNA damage</keyword>
<keyword evidence="10" id="KW-1185">Reference proteome</keyword>
<evidence type="ECO:0000313" key="9">
    <source>
        <dbReference type="EMBL" id="EIE21101.1"/>
    </source>
</evidence>
<dbReference type="Gene3D" id="3.90.260.10">
    <property type="entry name" value="Transglutaminase-like"/>
    <property type="match status" value="1"/>
</dbReference>
<dbReference type="PANTHER" id="PTHR12135">
    <property type="entry name" value="DNA REPAIR PROTEIN XP-C / RAD4"/>
    <property type="match status" value="1"/>
</dbReference>
<dbReference type="Proteomes" id="UP000007264">
    <property type="component" value="Unassembled WGS sequence"/>
</dbReference>
<feature type="region of interest" description="Disordered" evidence="6">
    <location>
        <begin position="444"/>
        <end position="465"/>
    </location>
</feature>
<organism evidence="9 10">
    <name type="scientific">Coccomyxa subellipsoidea (strain C-169)</name>
    <name type="common">Green microalga</name>
    <dbReference type="NCBI Taxonomy" id="574566"/>
    <lineage>
        <taxon>Eukaryota</taxon>
        <taxon>Viridiplantae</taxon>
        <taxon>Chlorophyta</taxon>
        <taxon>core chlorophytes</taxon>
        <taxon>Trebouxiophyceae</taxon>
        <taxon>Trebouxiophyceae incertae sedis</taxon>
        <taxon>Coccomyxaceae</taxon>
        <taxon>Coccomyxa</taxon>
        <taxon>Coccomyxa subellipsoidea</taxon>
    </lineage>
</organism>
<dbReference type="InterPro" id="IPR004583">
    <property type="entry name" value="DNA_repair_Rad4"/>
</dbReference>
<evidence type="ECO:0000313" key="10">
    <source>
        <dbReference type="Proteomes" id="UP000007264"/>
    </source>
</evidence>
<dbReference type="AlphaFoldDB" id="I0YRT2"/>
<dbReference type="GO" id="GO:0003684">
    <property type="term" value="F:damaged DNA binding"/>
    <property type="evidence" value="ECO:0007669"/>
    <property type="project" value="InterPro"/>
</dbReference>
<dbReference type="SUPFAM" id="SSF54001">
    <property type="entry name" value="Cysteine proteinases"/>
    <property type="match status" value="1"/>
</dbReference>
<evidence type="ECO:0000256" key="3">
    <source>
        <dbReference type="ARBA" id="ARBA00022763"/>
    </source>
</evidence>
<evidence type="ECO:0000256" key="4">
    <source>
        <dbReference type="ARBA" id="ARBA00023204"/>
    </source>
</evidence>
<keyword evidence="5" id="KW-0539">Nucleus</keyword>
<dbReference type="Pfam" id="PF10405">
    <property type="entry name" value="BHD_3"/>
    <property type="match status" value="1"/>
</dbReference>
<feature type="compositionally biased region" description="Low complexity" evidence="6">
    <location>
        <begin position="266"/>
        <end position="277"/>
    </location>
</feature>
<feature type="domain" description="Rad4 beta-hairpin" evidence="8">
    <location>
        <begin position="755"/>
        <end position="831"/>
    </location>
</feature>
<evidence type="ECO:0000256" key="6">
    <source>
        <dbReference type="SAM" id="MobiDB-lite"/>
    </source>
</evidence>
<dbReference type="OrthoDB" id="300780at2759"/>
<comment type="subcellular location">
    <subcellularLocation>
        <location evidence="1">Nucleus</location>
    </subcellularLocation>
</comment>
<proteinExistence type="inferred from homology"/>
<evidence type="ECO:0000256" key="1">
    <source>
        <dbReference type="ARBA" id="ARBA00004123"/>
    </source>
</evidence>
<evidence type="ECO:0000256" key="5">
    <source>
        <dbReference type="ARBA" id="ARBA00023242"/>
    </source>
</evidence>
<dbReference type="RefSeq" id="XP_005645645.1">
    <property type="nucleotide sequence ID" value="XM_005645588.1"/>
</dbReference>
<evidence type="ECO:0000259" key="7">
    <source>
        <dbReference type="SMART" id="SM01030"/>
    </source>
</evidence>
<dbReference type="Gene3D" id="3.30.70.2460">
    <property type="entry name" value="Rad4, beta-hairpin domain BHD3"/>
    <property type="match status" value="1"/>
</dbReference>
<dbReference type="SMART" id="SM01032">
    <property type="entry name" value="BHD_3"/>
    <property type="match status" value="1"/>
</dbReference>
<dbReference type="Pfam" id="PF10404">
    <property type="entry name" value="BHD_2"/>
    <property type="match status" value="1"/>
</dbReference>
<dbReference type="EMBL" id="AGSI01000013">
    <property type="protein sequence ID" value="EIE21101.1"/>
    <property type="molecule type" value="Genomic_DNA"/>
</dbReference>
<dbReference type="GO" id="GO:0006289">
    <property type="term" value="P:nucleotide-excision repair"/>
    <property type="evidence" value="ECO:0007669"/>
    <property type="project" value="InterPro"/>
</dbReference>